<dbReference type="Gene3D" id="1.10.10.10">
    <property type="entry name" value="Winged helix-like DNA-binding domain superfamily/Winged helix DNA-binding domain"/>
    <property type="match status" value="1"/>
</dbReference>
<evidence type="ECO:0000256" key="3">
    <source>
        <dbReference type="ARBA" id="ARBA00023163"/>
    </source>
</evidence>
<evidence type="ECO:0000256" key="1">
    <source>
        <dbReference type="ARBA" id="ARBA00023015"/>
    </source>
</evidence>
<dbReference type="InterPro" id="IPR036390">
    <property type="entry name" value="WH_DNA-bd_sf"/>
</dbReference>
<dbReference type="EMBL" id="AFGF01000087">
    <property type="protein sequence ID" value="EGO63813.1"/>
    <property type="molecule type" value="Genomic_DNA"/>
</dbReference>
<dbReference type="Pfam" id="PF00392">
    <property type="entry name" value="GntR"/>
    <property type="match status" value="1"/>
</dbReference>
<gene>
    <name evidence="5" type="ORF">ALO_11194</name>
</gene>
<feature type="domain" description="HTH gntR-type" evidence="4">
    <location>
        <begin position="9"/>
        <end position="76"/>
    </location>
</feature>
<keyword evidence="1" id="KW-0805">Transcription regulation</keyword>
<sequence>MDTMYYQSQTLVDVAYKALKKDITEKVLLPGQKVIIRELHERYGISETPIKQALNRLITEGLVESIPRRGVKVRELKWEDIEELFDIRLMIEMNYVKQILQNFKKDLGIQQKFTANLREHMEIVENAVDLNDYFRNYYLDQEFHQLFVKSSGCKRIMQIYNHLGTHDYAYHIYRRQTREETIAGVKEHEAIYNALVSQDEAELRRCVEVHIINAKNKINKNLAKGQPL</sequence>
<dbReference type="OrthoDB" id="162982at2"/>
<keyword evidence="2" id="KW-0238">DNA-binding</keyword>
<accession>F7NJI3</accession>
<name>F7NJI3_9FIRM</name>
<dbReference type="InterPro" id="IPR036388">
    <property type="entry name" value="WH-like_DNA-bd_sf"/>
</dbReference>
<dbReference type="PANTHER" id="PTHR43537">
    <property type="entry name" value="TRANSCRIPTIONAL REGULATOR, GNTR FAMILY"/>
    <property type="match status" value="1"/>
</dbReference>
<evidence type="ECO:0000313" key="5">
    <source>
        <dbReference type="EMBL" id="EGO63813.1"/>
    </source>
</evidence>
<dbReference type="GO" id="GO:0003700">
    <property type="term" value="F:DNA-binding transcription factor activity"/>
    <property type="evidence" value="ECO:0007669"/>
    <property type="project" value="InterPro"/>
</dbReference>
<dbReference type="SUPFAM" id="SSF48008">
    <property type="entry name" value="GntR ligand-binding domain-like"/>
    <property type="match status" value="1"/>
</dbReference>
<evidence type="ECO:0000313" key="6">
    <source>
        <dbReference type="Proteomes" id="UP000003240"/>
    </source>
</evidence>
<dbReference type="Pfam" id="PF07729">
    <property type="entry name" value="FCD"/>
    <property type="match status" value="1"/>
</dbReference>
<dbReference type="SMART" id="SM00895">
    <property type="entry name" value="FCD"/>
    <property type="match status" value="1"/>
</dbReference>
<dbReference type="InterPro" id="IPR008920">
    <property type="entry name" value="TF_FadR/GntR_C"/>
</dbReference>
<dbReference type="STRING" id="1009370.ALO_11194"/>
<dbReference type="PANTHER" id="PTHR43537:SF24">
    <property type="entry name" value="GLUCONATE OPERON TRANSCRIPTIONAL REPRESSOR"/>
    <property type="match status" value="1"/>
</dbReference>
<evidence type="ECO:0000256" key="2">
    <source>
        <dbReference type="ARBA" id="ARBA00023125"/>
    </source>
</evidence>
<protein>
    <submittedName>
        <fullName evidence="5">GntR family transcriptional regulator</fullName>
    </submittedName>
</protein>
<dbReference type="eggNOG" id="COG1802">
    <property type="taxonomic scope" value="Bacteria"/>
</dbReference>
<keyword evidence="6" id="KW-1185">Reference proteome</keyword>
<dbReference type="GO" id="GO:0003677">
    <property type="term" value="F:DNA binding"/>
    <property type="evidence" value="ECO:0007669"/>
    <property type="project" value="UniProtKB-KW"/>
</dbReference>
<dbReference type="PROSITE" id="PS50949">
    <property type="entry name" value="HTH_GNTR"/>
    <property type="match status" value="1"/>
</dbReference>
<dbReference type="Gene3D" id="1.20.120.530">
    <property type="entry name" value="GntR ligand-binding domain-like"/>
    <property type="match status" value="1"/>
</dbReference>
<reference evidence="5 6" key="1">
    <citation type="journal article" date="2011" name="EMBO J.">
        <title>Structural diversity of bacterial flagellar motors.</title>
        <authorList>
            <person name="Chen S."/>
            <person name="Beeby M."/>
            <person name="Murphy G.E."/>
            <person name="Leadbetter J.R."/>
            <person name="Hendrixson D.R."/>
            <person name="Briegel A."/>
            <person name="Li Z."/>
            <person name="Shi J."/>
            <person name="Tocheva E.I."/>
            <person name="Muller A."/>
            <person name="Dobro M.J."/>
            <person name="Jensen G.J."/>
        </authorList>
    </citation>
    <scope>NUCLEOTIDE SEQUENCE [LARGE SCALE GENOMIC DNA]</scope>
    <source>
        <strain evidence="5 6">DSM 6540</strain>
    </source>
</reference>
<dbReference type="SUPFAM" id="SSF46785">
    <property type="entry name" value="Winged helix' DNA-binding domain"/>
    <property type="match status" value="1"/>
</dbReference>
<comment type="caution">
    <text evidence="5">The sequence shown here is derived from an EMBL/GenBank/DDBJ whole genome shotgun (WGS) entry which is preliminary data.</text>
</comment>
<dbReference type="SMART" id="SM00345">
    <property type="entry name" value="HTH_GNTR"/>
    <property type="match status" value="1"/>
</dbReference>
<dbReference type="CDD" id="cd07377">
    <property type="entry name" value="WHTH_GntR"/>
    <property type="match status" value="1"/>
</dbReference>
<dbReference type="AlphaFoldDB" id="F7NJI3"/>
<keyword evidence="3" id="KW-0804">Transcription</keyword>
<organism evidence="5 6">
    <name type="scientific">Acetonema longum DSM 6540</name>
    <dbReference type="NCBI Taxonomy" id="1009370"/>
    <lineage>
        <taxon>Bacteria</taxon>
        <taxon>Bacillati</taxon>
        <taxon>Bacillota</taxon>
        <taxon>Negativicutes</taxon>
        <taxon>Acetonemataceae</taxon>
        <taxon>Acetonema</taxon>
    </lineage>
</organism>
<dbReference type="Proteomes" id="UP000003240">
    <property type="component" value="Unassembled WGS sequence"/>
</dbReference>
<proteinExistence type="predicted"/>
<evidence type="ECO:0000259" key="4">
    <source>
        <dbReference type="PROSITE" id="PS50949"/>
    </source>
</evidence>
<dbReference type="InterPro" id="IPR000524">
    <property type="entry name" value="Tscrpt_reg_HTH_GntR"/>
</dbReference>
<dbReference type="InterPro" id="IPR011711">
    <property type="entry name" value="GntR_C"/>
</dbReference>